<sequence length="371" mass="40896">MKNKLLILLLVFFGLDSFSQITVDETHISNIGDVVYRYTEAPTGPYNVGIAGTNQVWDFTGVWQQSNVAPLLFIDPSGSPFDLQYPNTNLCLNDNGTYSYYNKTNTGLFLHGLGDTVFNSPALYLPLPLNYGLSVTDGPIVVIQEAVYGPFLSLQIPNAVVAQLTNGIANKADTALIKITSTTDFLVDAWGSMTTDLGTFDVLRLKLVTYTDSELDVYCSDTVTGVGSWLLNVPFDSIPALSGFSNNDIEYKYQWITNDNSASFLICEAFVDANDNITAWAFQTPTPPSSTFSLDAEHFRIYPIPATNTLNVEYQEDVITDLKLTDIHGKVIIESQFSSTINLSLEGIARGVYYLTLKTEEGELIKKISLQ</sequence>
<feature type="signal peptide" evidence="1">
    <location>
        <begin position="1"/>
        <end position="19"/>
    </location>
</feature>
<evidence type="ECO:0000313" key="3">
    <source>
        <dbReference type="EMBL" id="ADI17812.1"/>
    </source>
</evidence>
<dbReference type="InterPro" id="IPR026444">
    <property type="entry name" value="Secre_tail"/>
</dbReference>
<dbReference type="NCBIfam" id="TIGR04183">
    <property type="entry name" value="Por_Secre_tail"/>
    <property type="match status" value="1"/>
</dbReference>
<accession>E0XTS1</accession>
<dbReference type="Pfam" id="PF18962">
    <property type="entry name" value="Por_Secre_tail"/>
    <property type="match status" value="1"/>
</dbReference>
<feature type="chain" id="PRO_5003143163" description="Secretion system C-terminal sorting domain-containing protein" evidence="1">
    <location>
        <begin position="20"/>
        <end position="371"/>
    </location>
</feature>
<dbReference type="AlphaFoldDB" id="E0XTS1"/>
<name>E0XTS1_9SPHI</name>
<evidence type="ECO:0000256" key="1">
    <source>
        <dbReference type="SAM" id="SignalP"/>
    </source>
</evidence>
<keyword evidence="1" id="KW-0732">Signal</keyword>
<feature type="domain" description="Secretion system C-terminal sorting" evidence="2">
    <location>
        <begin position="301"/>
        <end position="368"/>
    </location>
</feature>
<protein>
    <recommendedName>
        <fullName evidence="2">Secretion system C-terminal sorting domain-containing protein</fullName>
    </recommendedName>
</protein>
<evidence type="ECO:0000259" key="2">
    <source>
        <dbReference type="Pfam" id="PF18962"/>
    </source>
</evidence>
<reference evidence="3" key="1">
    <citation type="journal article" date="2011" name="Environ. Microbiol.">
        <title>Time-series analyses of Monterey Bay coastal microbial picoplankton using a 'genome proxy' microarray.</title>
        <authorList>
            <person name="Rich V.I."/>
            <person name="Pham V.D."/>
            <person name="Eppley J."/>
            <person name="Shi Y."/>
            <person name="DeLong E.F."/>
        </authorList>
    </citation>
    <scope>NUCLEOTIDE SEQUENCE</scope>
</reference>
<proteinExistence type="predicted"/>
<dbReference type="EMBL" id="GU474874">
    <property type="protein sequence ID" value="ADI17812.1"/>
    <property type="molecule type" value="Genomic_DNA"/>
</dbReference>
<organism evidence="3">
    <name type="scientific">uncultured Sphingobacteriales bacterium HF0130_33B19</name>
    <dbReference type="NCBI Taxonomy" id="710991"/>
    <lineage>
        <taxon>Bacteria</taxon>
        <taxon>Pseudomonadati</taxon>
        <taxon>Bacteroidota</taxon>
        <taxon>Sphingobacteriia</taxon>
        <taxon>Sphingobacteriales</taxon>
        <taxon>environmental samples</taxon>
    </lineage>
</organism>